<evidence type="ECO:0000256" key="4">
    <source>
        <dbReference type="ARBA" id="ARBA00023002"/>
    </source>
</evidence>
<evidence type="ECO:0000256" key="2">
    <source>
        <dbReference type="ARBA" id="ARBA00010617"/>
    </source>
</evidence>
<reference evidence="8 9" key="1">
    <citation type="journal article" date="2020" name="Genomics">
        <title>Complete, high-quality genomes from long-read metagenomic sequencing of two wolf lichen thalli reveals enigmatic genome architecture.</title>
        <authorList>
            <person name="McKenzie S.K."/>
            <person name="Walston R.F."/>
            <person name="Allen J.L."/>
        </authorList>
    </citation>
    <scope>NUCLEOTIDE SEQUENCE [LARGE SCALE GENOMIC DNA]</scope>
    <source>
        <strain evidence="8">WasteWater1</strain>
    </source>
</reference>
<dbReference type="Gene3D" id="1.10.630.10">
    <property type="entry name" value="Cytochrome P450"/>
    <property type="match status" value="1"/>
</dbReference>
<keyword evidence="6" id="KW-0503">Monooxygenase</keyword>
<dbReference type="CDD" id="cd11041">
    <property type="entry name" value="CYP503A1-like"/>
    <property type="match status" value="1"/>
</dbReference>
<accession>A0A8H6CBT6</accession>
<dbReference type="Proteomes" id="UP000593566">
    <property type="component" value="Unassembled WGS sequence"/>
</dbReference>
<proteinExistence type="inferred from homology"/>
<evidence type="ECO:0000256" key="1">
    <source>
        <dbReference type="ARBA" id="ARBA00001971"/>
    </source>
</evidence>
<dbReference type="EMBL" id="JACCJB010000016">
    <property type="protein sequence ID" value="KAF6220525.1"/>
    <property type="molecule type" value="Genomic_DNA"/>
</dbReference>
<protein>
    <recommendedName>
        <fullName evidence="10">Cytochrome P450</fullName>
    </recommendedName>
</protein>
<dbReference type="RefSeq" id="XP_037149960.1">
    <property type="nucleotide sequence ID" value="XM_037293882.1"/>
</dbReference>
<evidence type="ECO:0000256" key="3">
    <source>
        <dbReference type="ARBA" id="ARBA00022723"/>
    </source>
</evidence>
<evidence type="ECO:0000313" key="8">
    <source>
        <dbReference type="EMBL" id="KAF6220525.1"/>
    </source>
</evidence>
<dbReference type="GO" id="GO:0016705">
    <property type="term" value="F:oxidoreductase activity, acting on paired donors, with incorporation or reduction of molecular oxygen"/>
    <property type="evidence" value="ECO:0007669"/>
    <property type="project" value="InterPro"/>
</dbReference>
<evidence type="ECO:0000313" key="9">
    <source>
        <dbReference type="Proteomes" id="UP000593566"/>
    </source>
</evidence>
<evidence type="ECO:0000256" key="6">
    <source>
        <dbReference type="ARBA" id="ARBA00023033"/>
    </source>
</evidence>
<dbReference type="GO" id="GO:0005506">
    <property type="term" value="F:iron ion binding"/>
    <property type="evidence" value="ECO:0007669"/>
    <property type="project" value="InterPro"/>
</dbReference>
<dbReference type="Pfam" id="PF00067">
    <property type="entry name" value="p450"/>
    <property type="match status" value="1"/>
</dbReference>
<dbReference type="PANTHER" id="PTHR46206:SF6">
    <property type="entry name" value="CYTOCHROME P450 MONOOXYGENASE AN1598-RELATED"/>
    <property type="match status" value="1"/>
</dbReference>
<keyword evidence="4" id="KW-0560">Oxidoreductase</keyword>
<dbReference type="GO" id="GO:0020037">
    <property type="term" value="F:heme binding"/>
    <property type="evidence" value="ECO:0007669"/>
    <property type="project" value="InterPro"/>
</dbReference>
<dbReference type="AlphaFoldDB" id="A0A8H6CBT6"/>
<keyword evidence="3 7" id="KW-0479">Metal-binding</keyword>
<name>A0A8H6CBT6_9LECA</name>
<dbReference type="GO" id="GO:0004497">
    <property type="term" value="F:monooxygenase activity"/>
    <property type="evidence" value="ECO:0007669"/>
    <property type="project" value="UniProtKB-KW"/>
</dbReference>
<evidence type="ECO:0008006" key="10">
    <source>
        <dbReference type="Google" id="ProtNLM"/>
    </source>
</evidence>
<dbReference type="SUPFAM" id="SSF48264">
    <property type="entry name" value="Cytochrome P450"/>
    <property type="match status" value="1"/>
</dbReference>
<evidence type="ECO:0000256" key="7">
    <source>
        <dbReference type="PIRSR" id="PIRSR602403-1"/>
    </source>
</evidence>
<comment type="similarity">
    <text evidence="2">Belongs to the cytochrome P450 family.</text>
</comment>
<evidence type="ECO:0000256" key="5">
    <source>
        <dbReference type="ARBA" id="ARBA00023004"/>
    </source>
</evidence>
<dbReference type="PANTHER" id="PTHR46206">
    <property type="entry name" value="CYTOCHROME P450"/>
    <property type="match status" value="1"/>
</dbReference>
<organism evidence="8 9">
    <name type="scientific">Letharia lupina</name>
    <dbReference type="NCBI Taxonomy" id="560253"/>
    <lineage>
        <taxon>Eukaryota</taxon>
        <taxon>Fungi</taxon>
        <taxon>Dikarya</taxon>
        <taxon>Ascomycota</taxon>
        <taxon>Pezizomycotina</taxon>
        <taxon>Lecanoromycetes</taxon>
        <taxon>OSLEUM clade</taxon>
        <taxon>Lecanoromycetidae</taxon>
        <taxon>Lecanorales</taxon>
        <taxon>Lecanorineae</taxon>
        <taxon>Parmeliaceae</taxon>
        <taxon>Letharia</taxon>
    </lineage>
</organism>
<dbReference type="GeneID" id="59331370"/>
<gene>
    <name evidence="8" type="ORF">HO133_002958</name>
</gene>
<keyword evidence="9" id="KW-1185">Reference proteome</keyword>
<feature type="binding site" description="axial binding residue" evidence="7">
    <location>
        <position position="254"/>
    </location>
    <ligand>
        <name>heme</name>
        <dbReference type="ChEBI" id="CHEBI:30413"/>
    </ligand>
    <ligandPart>
        <name>Fe</name>
        <dbReference type="ChEBI" id="CHEBI:18248"/>
    </ligandPart>
</feature>
<comment type="cofactor">
    <cofactor evidence="1 7">
        <name>heme</name>
        <dbReference type="ChEBI" id="CHEBI:30413"/>
    </cofactor>
</comment>
<keyword evidence="7" id="KW-0349">Heme</keyword>
<keyword evidence="5 7" id="KW-0408">Iron</keyword>
<dbReference type="InterPro" id="IPR002403">
    <property type="entry name" value="Cyt_P450_E_grp-IV"/>
</dbReference>
<dbReference type="PRINTS" id="PR00465">
    <property type="entry name" value="EP450IV"/>
</dbReference>
<dbReference type="InterPro" id="IPR036396">
    <property type="entry name" value="Cyt_P450_sf"/>
</dbReference>
<sequence>MTWLKASRGYAANAFKSIILLRVFPQWMKVYVAQFVPYVWMVRWHLYRAKAVLEPLIAKRRKQEAAGTLMRDEKFDNLLQFMDDAATGVDARPAKLAERTLVLTLASSHTTSMAACQALFQMCEYPEYIPELREEVRRAVEEDEGWRKTTLTKLRKLDSFVKESQRVHPPSLLGFKRAFLKQRTLSDGTFIPKGAHTLMAIQPHQQDDPSIPDPEVFDGFRYYGMRKQEGHANRHQFATTDPYTLHFGHGKFSCPGRFLASNVIKLILGRFLLDFEFRFPSGQGRPDDVRAHEYIFPNPKGRVEIRLQTGTGV</sequence>
<dbReference type="InterPro" id="IPR001128">
    <property type="entry name" value="Cyt_P450"/>
</dbReference>
<comment type="caution">
    <text evidence="8">The sequence shown here is derived from an EMBL/GenBank/DDBJ whole genome shotgun (WGS) entry which is preliminary data.</text>
</comment>